<keyword evidence="7" id="KW-0969">Cilium</keyword>
<evidence type="ECO:0000256" key="1">
    <source>
        <dbReference type="ARBA" id="ARBA00004611"/>
    </source>
</evidence>
<dbReference type="InterPro" id="IPR011047">
    <property type="entry name" value="Quinoprotein_ADH-like_sf"/>
</dbReference>
<keyword evidence="2" id="KW-0963">Cytoplasm</keyword>
<evidence type="ECO:0000256" key="2">
    <source>
        <dbReference type="ARBA" id="ARBA00022490"/>
    </source>
</evidence>
<evidence type="ECO:0000313" key="18">
    <source>
        <dbReference type="Proteomes" id="UP000728185"/>
    </source>
</evidence>
<evidence type="ECO:0000256" key="9">
    <source>
        <dbReference type="ARBA" id="ARBA00023273"/>
    </source>
</evidence>
<feature type="compositionally biased region" description="Basic and acidic residues" evidence="15">
    <location>
        <begin position="990"/>
        <end position="1003"/>
    </location>
</feature>
<evidence type="ECO:0000256" key="5">
    <source>
        <dbReference type="ARBA" id="ARBA00022846"/>
    </source>
</evidence>
<keyword evidence="3 13" id="KW-0853">WD repeat</keyword>
<dbReference type="Pfam" id="PF00400">
    <property type="entry name" value="WD40"/>
    <property type="match status" value="2"/>
</dbReference>
<keyword evidence="9" id="KW-0966">Cell projection</keyword>
<feature type="compositionally biased region" description="Acidic residues" evidence="15">
    <location>
        <begin position="59"/>
        <end position="74"/>
    </location>
</feature>
<feature type="compositionally biased region" description="Basic and acidic residues" evidence="15">
    <location>
        <begin position="684"/>
        <end position="697"/>
    </location>
</feature>
<feature type="region of interest" description="Disordered" evidence="15">
    <location>
        <begin position="1533"/>
        <end position="1572"/>
    </location>
</feature>
<dbReference type="GO" id="GO:0003341">
    <property type="term" value="P:cilium movement"/>
    <property type="evidence" value="ECO:0007669"/>
    <property type="project" value="UniProtKB-ARBA"/>
</dbReference>
<dbReference type="OrthoDB" id="1935234at2759"/>
<comment type="subcellular location">
    <subcellularLocation>
        <location evidence="1">Cytoplasm</location>
        <location evidence="1">Cytoskeleton</location>
        <location evidence="1">Flagellum axoneme</location>
    </subcellularLocation>
</comment>
<feature type="coiled-coil region" evidence="14">
    <location>
        <begin position="1466"/>
        <end position="1500"/>
    </location>
</feature>
<name>A0A8E0RZV4_9TREM</name>
<evidence type="ECO:0000256" key="3">
    <source>
        <dbReference type="ARBA" id="ARBA00022574"/>
    </source>
</evidence>
<comment type="similarity">
    <text evidence="11">Belongs to the CFAP44 family.</text>
</comment>
<evidence type="ECO:0000256" key="12">
    <source>
        <dbReference type="ARBA" id="ARBA00074727"/>
    </source>
</evidence>
<feature type="domain" description="EML-like first beta-propeller" evidence="16">
    <location>
        <begin position="203"/>
        <end position="415"/>
    </location>
</feature>
<feature type="compositionally biased region" description="Basic and acidic residues" evidence="15">
    <location>
        <begin position="109"/>
        <end position="119"/>
    </location>
</feature>
<evidence type="ECO:0000256" key="10">
    <source>
        <dbReference type="ARBA" id="ARBA00055223"/>
    </source>
</evidence>
<evidence type="ECO:0000256" key="11">
    <source>
        <dbReference type="ARBA" id="ARBA00060934"/>
    </source>
</evidence>
<dbReference type="Pfam" id="PF23409">
    <property type="entry name" value="Beta-prop_EML"/>
    <property type="match status" value="1"/>
</dbReference>
<feature type="compositionally biased region" description="Basic and acidic residues" evidence="15">
    <location>
        <begin position="718"/>
        <end position="729"/>
    </location>
</feature>
<organism evidence="17 18">
    <name type="scientific">Fasciolopsis buskii</name>
    <dbReference type="NCBI Taxonomy" id="27845"/>
    <lineage>
        <taxon>Eukaryota</taxon>
        <taxon>Metazoa</taxon>
        <taxon>Spiralia</taxon>
        <taxon>Lophotrochozoa</taxon>
        <taxon>Platyhelminthes</taxon>
        <taxon>Trematoda</taxon>
        <taxon>Digenea</taxon>
        <taxon>Plagiorchiida</taxon>
        <taxon>Echinostomata</taxon>
        <taxon>Echinostomatoidea</taxon>
        <taxon>Fasciolidae</taxon>
        <taxon>Fasciolopsis</taxon>
    </lineage>
</organism>
<dbReference type="Proteomes" id="UP000728185">
    <property type="component" value="Unassembled WGS sequence"/>
</dbReference>
<dbReference type="FunFam" id="2.130.10.10:FF:000401">
    <property type="entry name" value="Cilia- and flagella-associated protein 44"/>
    <property type="match status" value="1"/>
</dbReference>
<evidence type="ECO:0000256" key="6">
    <source>
        <dbReference type="ARBA" id="ARBA00023054"/>
    </source>
</evidence>
<feature type="region of interest" description="Disordered" evidence="15">
    <location>
        <begin position="680"/>
        <end position="729"/>
    </location>
</feature>
<proteinExistence type="inferred from homology"/>
<dbReference type="InterPro" id="IPR001680">
    <property type="entry name" value="WD40_rpt"/>
</dbReference>
<gene>
    <name evidence="17" type="ORF">FBUS_05570</name>
</gene>
<sequence length="1881" mass="215640">MSEEEFSPMKEDKMNPVEERDEMFVDELRNVENEEQENNNADEQPDNTTGGEEPKTPEAPEDGIAEQPSLEDDEKIVKIQPADSAKDTEDNEVADENEESVQDSESFEEAVKAQKPPKKEVPPDFVYELENFVSRPVVQSDSGIPLDLVSLVHSFGFDALRRNNLQLLENHVICYIVGNYLEIMNLVTFEKRYIRSLSGVGIGAFSVHPERIVIALAEKGDRPMVCIYRYPQLDLYRLLPEGTQKEYSSCDFSIDGEMLAVVGSDPDYMLTLWEWRNEQIVLRAKAFSQDIYRVAWSADLAGILTTAGVGHIRFWKMADTFTGLKLQGKLGKFGKTELSDIEGFVAFPDGKVLTGSSWGNLLVWEGDLIKVQIARKNKRPCHAGLIMQIVMDEGELMTVGQDGWIRTWDFETVDTAECLEEGGIYELEPMNELQVSPSAKLMYMVKVQEADCTMWYAQDGDGAIWKLDLSFSHTSLAPESLVRFHSGGITDCAPSPYAYTAATIGRDGRIFIYDLLEKKQILRRRFPSGGSKLIWSPPSVDPKGKTLVAGFCDGVVRVLQFGENSEPDPTRKAKHFALLDLGQALKPHVKPVTTMDYNETGTYFVTGSEDETIFFFTVNFKLLTPIGFVNVGDPVSKVEWIPNSTDHRDEVMVYLRSGFALRDDFDAGYLYKCRLGDPPLPTQEVEKQKEQNAKGKSEASAPVEGASTKSPSLEDADTLEKRIPPTEPVRAARVDREKTITYWRFSKSGNRVLIGTKDGTIRVQLLERPFDFTSFKGYWNFRIHDETRGAVNCIALSHDEKYVMSVGDDGTFFLCELMSEELQNKEITEFRARIPSAYEAGQPVDDIADPRAQSIEQAKQKAEFDRLVTLAEQKKADTRKKVTELRLRFRRLKEQNDRLPERIRLSKEDFNLVPQIRSDLFKDRASKIDLVYRETAWLSEKYCLSLEKLHNTSLRTNQLSEEHVESKQTLARIKAERLARILHLETHLSGKEQKALRESETDTNRAPADTSQAQMKGARGLRVARQIHVLEEAQRKRRARREQWEALRAMKPADDYEDPADLEAIAQAKGHMGDFKLKSAQNYVVPDRATLNAFEAKYRLVNMVEESFHLRHEFNQSLLNLRDKKKKIIDELTALDEQLSQLQDILPETEPVLRLLVPTLLPEECPEKQFTYNREILQNLKEKLNGDGTVSSELKTTVPSSQTDLNVTNLTFGESLFPSMRNEPQPSVVTQCTPEGVTRAFIWFPVHCLAYDNYTVSLMKNYGRCSLPRAPPTSLVGLHQNDEISESMASVDPDTKSDLVEKKFHVVHTFRPVRPEPITVAIGTQTPQEVKISGPGIRRALRHISLPLPIESHLQSSNTEPNTTFTPDQRKYTLVPVVEGKTEVCSSELEERTQRQIYALYQRDELITRAGRLVRCFDAQIRIARHTRFQLDVLLKRAELHEFTLFTEFRLLKDFEKSESVLSEKKHVKDEERQELYAKLQELNTKIEARKKELERLSQKEHLLHEEFKASLGEGHKFTDFLTKVFKKRIKRKKQETTDAGSEGSEDSSSSDDSSFDESEDESEEDENMLDLDSCPVGCPLEDFENTCAIRERRLDVEDEMLEEKKQLELLRKDLEAYSKKQRVVDSGLKQAQAELEAFQLEKQRKLNELDDIVILRLNQIQYHENESVPADLSAGLVFIRQNLYMLFRRIVVLEEEKKRQRREQKEAKDKHVLLQKHKKLFQKELEKLSEICDREMIEKFGKIDNIERMESVVVNPKMEELTTKMLMLQEEFEKEEAEIEERIRASRDACINKLRENTGYLTKTLMLLNEKEALQNDLNQKRLSKMGLTDEADISKEMSEVRRLVHLVRNQEAEIQQLSRDLGLDSILENSINHLERRNL</sequence>
<feature type="repeat" description="WD" evidence="13">
    <location>
        <begin position="585"/>
        <end position="619"/>
    </location>
</feature>
<feature type="coiled-coil region" evidence="14">
    <location>
        <begin position="1759"/>
        <end position="1862"/>
    </location>
</feature>
<feature type="compositionally biased region" description="Basic and acidic residues" evidence="15">
    <location>
        <begin position="7"/>
        <end position="32"/>
    </location>
</feature>
<evidence type="ECO:0000256" key="13">
    <source>
        <dbReference type="PROSITE-ProRule" id="PRU00221"/>
    </source>
</evidence>
<feature type="compositionally biased region" description="Acidic residues" evidence="15">
    <location>
        <begin position="89"/>
        <end position="108"/>
    </location>
</feature>
<dbReference type="InterPro" id="IPR015943">
    <property type="entry name" value="WD40/YVTN_repeat-like_dom_sf"/>
</dbReference>
<dbReference type="GO" id="GO:0060285">
    <property type="term" value="P:cilium-dependent cell motility"/>
    <property type="evidence" value="ECO:0007669"/>
    <property type="project" value="UniProtKB-ARBA"/>
</dbReference>
<feature type="compositionally biased region" description="Acidic residues" evidence="15">
    <location>
        <begin position="1544"/>
        <end position="1570"/>
    </location>
</feature>
<evidence type="ECO:0000256" key="14">
    <source>
        <dbReference type="SAM" id="Coils"/>
    </source>
</evidence>
<dbReference type="PANTHER" id="PTHR14885">
    <property type="entry name" value="CILIA- AND FLAGELLA-ASSOCIATED PROTEIN 43-RELATED"/>
    <property type="match status" value="1"/>
</dbReference>
<keyword evidence="6 14" id="KW-0175">Coiled coil</keyword>
<keyword evidence="5" id="KW-0282">Flagellum</keyword>
<evidence type="ECO:0000313" key="17">
    <source>
        <dbReference type="EMBL" id="KAA0194054.1"/>
    </source>
</evidence>
<evidence type="ECO:0000256" key="15">
    <source>
        <dbReference type="SAM" id="MobiDB-lite"/>
    </source>
</evidence>
<dbReference type="EMBL" id="LUCM01004646">
    <property type="protein sequence ID" value="KAA0194054.1"/>
    <property type="molecule type" value="Genomic_DNA"/>
</dbReference>
<keyword evidence="18" id="KW-1185">Reference proteome</keyword>
<comment type="caution">
    <text evidence="17">The sequence shown here is derived from an EMBL/GenBank/DDBJ whole genome shotgun (WGS) entry which is preliminary data.</text>
</comment>
<dbReference type="Gene3D" id="2.130.10.10">
    <property type="entry name" value="YVTN repeat-like/Quinoprotein amine dehydrogenase"/>
    <property type="match status" value="3"/>
</dbReference>
<evidence type="ECO:0000256" key="8">
    <source>
        <dbReference type="ARBA" id="ARBA00023212"/>
    </source>
</evidence>
<evidence type="ECO:0000256" key="4">
    <source>
        <dbReference type="ARBA" id="ARBA00022737"/>
    </source>
</evidence>
<comment type="function">
    <text evidence="10">Flagellar protein involved in sperm flagellum axoneme organization and function.</text>
</comment>
<feature type="coiled-coil region" evidence="14">
    <location>
        <begin position="1118"/>
        <end position="1145"/>
    </location>
</feature>
<evidence type="ECO:0000259" key="16">
    <source>
        <dbReference type="Pfam" id="PF23409"/>
    </source>
</evidence>
<feature type="coiled-coil region" evidence="14">
    <location>
        <begin position="1594"/>
        <end position="1649"/>
    </location>
</feature>
<keyword evidence="4" id="KW-0677">Repeat</keyword>
<dbReference type="SMART" id="SM00320">
    <property type="entry name" value="WD40"/>
    <property type="match status" value="6"/>
</dbReference>
<dbReference type="InterPro" id="IPR055439">
    <property type="entry name" value="Beta-prop_EML_1st"/>
</dbReference>
<protein>
    <recommendedName>
        <fullName evidence="12">Cilia- and flagella-associated protein 44</fullName>
    </recommendedName>
</protein>
<keyword evidence="8" id="KW-0206">Cytoskeleton</keyword>
<dbReference type="PANTHER" id="PTHR14885:SF3">
    <property type="entry name" value="CILIA- AND FLAGELLA-ASSOCIATED PROTEIN 44"/>
    <property type="match status" value="1"/>
</dbReference>
<reference evidence="17" key="1">
    <citation type="submission" date="2019-05" db="EMBL/GenBank/DDBJ databases">
        <title>Annotation for the trematode Fasciolopsis buski.</title>
        <authorList>
            <person name="Choi Y.-J."/>
        </authorList>
    </citation>
    <scope>NUCLEOTIDE SEQUENCE</scope>
    <source>
        <strain evidence="17">HT</strain>
        <tissue evidence="17">Whole worm</tissue>
    </source>
</reference>
<dbReference type="SUPFAM" id="SSF50998">
    <property type="entry name" value="Quinoprotein alcohol dehydrogenase-like"/>
    <property type="match status" value="1"/>
</dbReference>
<feature type="region of interest" description="Disordered" evidence="15">
    <location>
        <begin position="1"/>
        <end position="119"/>
    </location>
</feature>
<feature type="region of interest" description="Disordered" evidence="15">
    <location>
        <begin position="990"/>
        <end position="1017"/>
    </location>
</feature>
<accession>A0A8E0RZV4</accession>
<dbReference type="PROSITE" id="PS50082">
    <property type="entry name" value="WD_REPEATS_2"/>
    <property type="match status" value="1"/>
</dbReference>
<evidence type="ECO:0000256" key="7">
    <source>
        <dbReference type="ARBA" id="ARBA00023069"/>
    </source>
</evidence>